<protein>
    <recommendedName>
        <fullName evidence="6">O-fucosyltransferase family protein</fullName>
    </recommendedName>
</protein>
<dbReference type="GO" id="GO:0016757">
    <property type="term" value="F:glycosyltransferase activity"/>
    <property type="evidence" value="ECO:0007669"/>
    <property type="project" value="UniProtKB-KW"/>
</dbReference>
<comment type="caution">
    <text evidence="9">The sequence shown here is derived from an EMBL/GenBank/DDBJ whole genome shotgun (WGS) entry which is preliminary data.</text>
</comment>
<evidence type="ECO:0000256" key="5">
    <source>
        <dbReference type="ARBA" id="ARBA00023277"/>
    </source>
</evidence>
<name>A0A699I0N3_TANCI</name>
<evidence type="ECO:0000259" key="8">
    <source>
        <dbReference type="Pfam" id="PF13966"/>
    </source>
</evidence>
<gene>
    <name evidence="9" type="ORF">Tci_461994</name>
</gene>
<dbReference type="InterPro" id="IPR026960">
    <property type="entry name" value="RVT-Znf"/>
</dbReference>
<evidence type="ECO:0000313" key="9">
    <source>
        <dbReference type="EMBL" id="GEY90020.1"/>
    </source>
</evidence>
<evidence type="ECO:0000256" key="3">
    <source>
        <dbReference type="ARBA" id="ARBA00022679"/>
    </source>
</evidence>
<feature type="transmembrane region" description="Helical" evidence="7">
    <location>
        <begin position="33"/>
        <end position="55"/>
    </location>
</feature>
<evidence type="ECO:0000256" key="4">
    <source>
        <dbReference type="ARBA" id="ARBA00023253"/>
    </source>
</evidence>
<keyword evidence="7" id="KW-1133">Transmembrane helix</keyword>
<keyword evidence="3 9" id="KW-0808">Transferase</keyword>
<feature type="non-terminal residue" evidence="9">
    <location>
        <position position="1"/>
    </location>
</feature>
<evidence type="ECO:0000256" key="6">
    <source>
        <dbReference type="ARBA" id="ARBA00030350"/>
    </source>
</evidence>
<dbReference type="PANTHER" id="PTHR31818">
    <property type="entry name" value="O-FUCOSYLTRANSFERASE 16"/>
    <property type="match status" value="1"/>
</dbReference>
<keyword evidence="2 9" id="KW-0328">Glycosyltransferase</keyword>
<keyword evidence="7" id="KW-0472">Membrane</keyword>
<dbReference type="Pfam" id="PF13966">
    <property type="entry name" value="zf-RVT"/>
    <property type="match status" value="1"/>
</dbReference>
<dbReference type="PANTHER" id="PTHR31818:SF3">
    <property type="entry name" value="O-FUCOSYLTRANSFERASE 29"/>
    <property type="match status" value="1"/>
</dbReference>
<evidence type="ECO:0000256" key="2">
    <source>
        <dbReference type="ARBA" id="ARBA00022676"/>
    </source>
</evidence>
<comment type="similarity">
    <text evidence="1">Belongs to the glycosyltransferase GT106 family.</text>
</comment>
<evidence type="ECO:0000256" key="1">
    <source>
        <dbReference type="ARBA" id="ARBA00007737"/>
    </source>
</evidence>
<keyword evidence="4" id="KW-0294">Fucose metabolism</keyword>
<dbReference type="GO" id="GO:0006004">
    <property type="term" value="P:fucose metabolic process"/>
    <property type="evidence" value="ECO:0007669"/>
    <property type="project" value="UniProtKB-KW"/>
</dbReference>
<sequence length="613" mass="70873">NTNVLGVRLNRDERHYCCLDTGGRGQRKQRISWTLVCGLVLFLLGLISLFTGHIASNLEWYSQRLVTHQSWYYTKMSGFGHGPVDIWKSKYSKFYYGCSERGPHYAPPVHELLSNGYLLIGASGGLNQQRTGITDAVVVARILNATLVVPELDHYSFWKDDSDFANIFDVDWFISFLAKDIPIVKRVPDKYMRSLEKPPYTMRVPRKSEPQYYLDVVLPTLLRRHVVQLTKFDYRLASDLDEELQRLRCRVNYHAFRFAKPLQNLGQKLVIKMREMENRYIAVHLRFEPDMLAFSGCYYGGGDKERYELGEIRKRWTNLAVNMMTIFLQSKIMGVNVVDGKVKNAVVKLGCLVLKTPFTYLGTKVGDIMSRKHAWKEVVDKDPKCKKASWVKWNNVLTPKDKGGLGVSSLLFMGRTEVWTRVVLALFGPAGLRLFKRRCHQRVVPRVYNLELDKNSSVSKKMNAPSLDNSFRRRARSGIEEMQYNSLVEISRMNTLVQCEDRYVWTLESDGVFSVASIRKEIDGKRFQDVSLSTRWVKSVPIKMNIIAWKVKSNAFPTRFNISRRGMDIDSIVCPLCNAGVEKTNHLFFQCNVVRQIMRKISSWWNVDYLDVN</sequence>
<organism evidence="9">
    <name type="scientific">Tanacetum cinerariifolium</name>
    <name type="common">Dalmatian daisy</name>
    <name type="synonym">Chrysanthemum cinerariifolium</name>
    <dbReference type="NCBI Taxonomy" id="118510"/>
    <lineage>
        <taxon>Eukaryota</taxon>
        <taxon>Viridiplantae</taxon>
        <taxon>Streptophyta</taxon>
        <taxon>Embryophyta</taxon>
        <taxon>Tracheophyta</taxon>
        <taxon>Spermatophyta</taxon>
        <taxon>Magnoliopsida</taxon>
        <taxon>eudicotyledons</taxon>
        <taxon>Gunneridae</taxon>
        <taxon>Pentapetalae</taxon>
        <taxon>asterids</taxon>
        <taxon>campanulids</taxon>
        <taxon>Asterales</taxon>
        <taxon>Asteraceae</taxon>
        <taxon>Asteroideae</taxon>
        <taxon>Anthemideae</taxon>
        <taxon>Anthemidinae</taxon>
        <taxon>Tanacetum</taxon>
    </lineage>
</organism>
<keyword evidence="5" id="KW-0119">Carbohydrate metabolism</keyword>
<keyword evidence="7" id="KW-0812">Transmembrane</keyword>
<dbReference type="EMBL" id="BKCJ010220580">
    <property type="protein sequence ID" value="GEY90020.1"/>
    <property type="molecule type" value="Genomic_DNA"/>
</dbReference>
<dbReference type="AlphaFoldDB" id="A0A699I0N3"/>
<accession>A0A699I0N3</accession>
<dbReference type="InterPro" id="IPR019378">
    <property type="entry name" value="GDP-Fuc_O-FucTrfase"/>
</dbReference>
<proteinExistence type="inferred from homology"/>
<reference evidence="9" key="1">
    <citation type="journal article" date="2019" name="Sci. Rep.">
        <title>Draft genome of Tanacetum cinerariifolium, the natural source of mosquito coil.</title>
        <authorList>
            <person name="Yamashiro T."/>
            <person name="Shiraishi A."/>
            <person name="Satake H."/>
            <person name="Nakayama K."/>
        </authorList>
    </citation>
    <scope>NUCLEOTIDE SEQUENCE</scope>
</reference>
<feature type="non-terminal residue" evidence="9">
    <location>
        <position position="613"/>
    </location>
</feature>
<evidence type="ECO:0000256" key="7">
    <source>
        <dbReference type="SAM" id="Phobius"/>
    </source>
</evidence>
<feature type="domain" description="Reverse transcriptase zinc-binding" evidence="8">
    <location>
        <begin position="513"/>
        <end position="597"/>
    </location>
</feature>
<dbReference type="Pfam" id="PF10250">
    <property type="entry name" value="O-FucT"/>
    <property type="match status" value="1"/>
</dbReference>